<dbReference type="AlphaFoldDB" id="A0A3N0E545"/>
<keyword evidence="7" id="KW-1015">Disulfide bond</keyword>
<evidence type="ECO:0000256" key="4">
    <source>
        <dbReference type="ARBA" id="ARBA00022559"/>
    </source>
</evidence>
<evidence type="ECO:0000256" key="1">
    <source>
        <dbReference type="ARBA" id="ARBA00003330"/>
    </source>
</evidence>
<dbReference type="InterPro" id="IPR036249">
    <property type="entry name" value="Thioredoxin-like_sf"/>
</dbReference>
<dbReference type="FunFam" id="3.40.30.10:FF:000007">
    <property type="entry name" value="Thioredoxin-dependent thiol peroxidase"/>
    <property type="match status" value="1"/>
</dbReference>
<evidence type="ECO:0000256" key="8">
    <source>
        <dbReference type="ARBA" id="ARBA00023284"/>
    </source>
</evidence>
<evidence type="ECO:0000256" key="9">
    <source>
        <dbReference type="ARBA" id="ARBA00032824"/>
    </source>
</evidence>
<feature type="active site" description="Cysteine sulfenic acid (-SOH) intermediate; for peroxidase activity" evidence="13">
    <location>
        <position position="54"/>
    </location>
</feature>
<comment type="caution">
    <text evidence="16">The sequence shown here is derived from an EMBL/GenBank/DDBJ whole genome shotgun (WGS) entry which is preliminary data.</text>
</comment>
<proteinExistence type="inferred from homology"/>
<dbReference type="OrthoDB" id="9112061at2"/>
<dbReference type="RefSeq" id="WP_123217087.1">
    <property type="nucleotide sequence ID" value="NZ_RJTM01000108.1"/>
</dbReference>
<keyword evidence="5" id="KW-0049">Antioxidant</keyword>
<comment type="function">
    <text evidence="1">Thiol-specific peroxidase that catalyzes the reduction of hydrogen peroxide and organic hydroperoxides to water and alcohols, respectively. Plays a role in cell protection against oxidative stress by detoxifying peroxides and as sensor of hydrogen peroxide-mediated signaling events.</text>
</comment>
<evidence type="ECO:0000313" key="16">
    <source>
        <dbReference type="EMBL" id="RNL82971.1"/>
    </source>
</evidence>
<sequence>MALFGNPERTLREGDTIPSFTLKDQDGKPVNLPEELGENGAVIFFYPKDDSPVCTKEACAFRDHYEEFTTAGVHIIGINSGSVESHKKFRQKYHLPFTLLSDPDNKVLKRFGIKNMLFLTGRETFVVDKRGEVVYRFRDLFRAGNHIREALKALKLLD</sequence>
<evidence type="ECO:0000256" key="7">
    <source>
        <dbReference type="ARBA" id="ARBA00023157"/>
    </source>
</evidence>
<dbReference type="EMBL" id="RJTM01000108">
    <property type="protein sequence ID" value="RNL82971.1"/>
    <property type="molecule type" value="Genomic_DNA"/>
</dbReference>
<dbReference type="PANTHER" id="PTHR42801:SF4">
    <property type="entry name" value="AHPC_TSA FAMILY PROTEIN"/>
    <property type="match status" value="1"/>
</dbReference>
<feature type="region of interest" description="Disordered" evidence="14">
    <location>
        <begin position="1"/>
        <end position="20"/>
    </location>
</feature>
<evidence type="ECO:0000256" key="3">
    <source>
        <dbReference type="ARBA" id="ARBA00013017"/>
    </source>
</evidence>
<evidence type="ECO:0000256" key="10">
    <source>
        <dbReference type="ARBA" id="ARBA00038489"/>
    </source>
</evidence>
<dbReference type="GO" id="GO:0005737">
    <property type="term" value="C:cytoplasm"/>
    <property type="evidence" value="ECO:0007669"/>
    <property type="project" value="TreeGrafter"/>
</dbReference>
<dbReference type="PROSITE" id="PS51352">
    <property type="entry name" value="THIOREDOXIN_2"/>
    <property type="match status" value="1"/>
</dbReference>
<comment type="similarity">
    <text evidence="10">Belongs to the peroxiredoxin family. BCP/PrxQ subfamily.</text>
</comment>
<dbReference type="Gene3D" id="3.40.30.10">
    <property type="entry name" value="Glutaredoxin"/>
    <property type="match status" value="1"/>
</dbReference>
<organism evidence="16 17">
    <name type="scientific">Sinomicrobium pectinilyticum</name>
    <dbReference type="NCBI Taxonomy" id="1084421"/>
    <lineage>
        <taxon>Bacteria</taxon>
        <taxon>Pseudomonadati</taxon>
        <taxon>Bacteroidota</taxon>
        <taxon>Flavobacteriia</taxon>
        <taxon>Flavobacteriales</taxon>
        <taxon>Flavobacteriaceae</taxon>
        <taxon>Sinomicrobium</taxon>
    </lineage>
</organism>
<dbReference type="Proteomes" id="UP000267469">
    <property type="component" value="Unassembled WGS sequence"/>
</dbReference>
<comment type="subunit">
    <text evidence="2">Monomer.</text>
</comment>
<evidence type="ECO:0000256" key="6">
    <source>
        <dbReference type="ARBA" id="ARBA00023002"/>
    </source>
</evidence>
<evidence type="ECO:0000256" key="13">
    <source>
        <dbReference type="PIRSR" id="PIRSR000239-1"/>
    </source>
</evidence>
<evidence type="ECO:0000256" key="11">
    <source>
        <dbReference type="ARBA" id="ARBA00042639"/>
    </source>
</evidence>
<evidence type="ECO:0000259" key="15">
    <source>
        <dbReference type="PROSITE" id="PS51352"/>
    </source>
</evidence>
<dbReference type="GO" id="GO:0034599">
    <property type="term" value="P:cellular response to oxidative stress"/>
    <property type="evidence" value="ECO:0007669"/>
    <property type="project" value="TreeGrafter"/>
</dbReference>
<dbReference type="PANTHER" id="PTHR42801">
    <property type="entry name" value="THIOREDOXIN-DEPENDENT PEROXIDE REDUCTASE"/>
    <property type="match status" value="1"/>
</dbReference>
<gene>
    <name evidence="16" type="ORF">ED312_15940</name>
</gene>
<dbReference type="Pfam" id="PF00578">
    <property type="entry name" value="AhpC-TSA"/>
    <property type="match status" value="1"/>
</dbReference>
<dbReference type="GO" id="GO:0008379">
    <property type="term" value="F:thioredoxin peroxidase activity"/>
    <property type="evidence" value="ECO:0007669"/>
    <property type="project" value="TreeGrafter"/>
</dbReference>
<dbReference type="InterPro" id="IPR050924">
    <property type="entry name" value="Peroxiredoxin_BCP/PrxQ"/>
</dbReference>
<dbReference type="InterPro" id="IPR024706">
    <property type="entry name" value="Peroxiredoxin_AhpC-typ"/>
</dbReference>
<keyword evidence="17" id="KW-1185">Reference proteome</keyword>
<feature type="domain" description="Thioredoxin" evidence="15">
    <location>
        <begin position="11"/>
        <end position="158"/>
    </location>
</feature>
<dbReference type="CDD" id="cd03017">
    <property type="entry name" value="PRX_BCP"/>
    <property type="match status" value="1"/>
</dbReference>
<evidence type="ECO:0000256" key="2">
    <source>
        <dbReference type="ARBA" id="ARBA00011245"/>
    </source>
</evidence>
<accession>A0A3N0E545</accession>
<protein>
    <recommendedName>
        <fullName evidence="3">thioredoxin-dependent peroxiredoxin</fullName>
        <ecNumber evidence="3">1.11.1.24</ecNumber>
    </recommendedName>
    <alternativeName>
        <fullName evidence="9">Thioredoxin peroxidase</fullName>
    </alternativeName>
    <alternativeName>
        <fullName evidence="11">Thioredoxin-dependent peroxiredoxin Bcp</fullName>
    </alternativeName>
</protein>
<evidence type="ECO:0000256" key="5">
    <source>
        <dbReference type="ARBA" id="ARBA00022862"/>
    </source>
</evidence>
<dbReference type="SUPFAM" id="SSF52833">
    <property type="entry name" value="Thioredoxin-like"/>
    <property type="match status" value="1"/>
</dbReference>
<evidence type="ECO:0000313" key="17">
    <source>
        <dbReference type="Proteomes" id="UP000267469"/>
    </source>
</evidence>
<keyword evidence="8" id="KW-0676">Redox-active center</keyword>
<evidence type="ECO:0000256" key="14">
    <source>
        <dbReference type="SAM" id="MobiDB-lite"/>
    </source>
</evidence>
<reference evidence="16 17" key="1">
    <citation type="submission" date="2018-10" db="EMBL/GenBank/DDBJ databases">
        <title>Sinomicrobium pectinilyticum sp. nov., a pectinase-producing bacterium isolated from alkaline and saline soil, and emended description of the genus Sinomicrobium.</title>
        <authorList>
            <person name="Cheng B."/>
            <person name="Li C."/>
            <person name="Lai Q."/>
            <person name="Du M."/>
            <person name="Shao Z."/>
            <person name="Xu P."/>
            <person name="Yang C."/>
        </authorList>
    </citation>
    <scope>NUCLEOTIDE SEQUENCE [LARGE SCALE GENOMIC DNA]</scope>
    <source>
        <strain evidence="16 17">5DNS001</strain>
    </source>
</reference>
<keyword evidence="6" id="KW-0560">Oxidoreductase</keyword>
<comment type="catalytic activity">
    <reaction evidence="12">
        <text>a hydroperoxide + [thioredoxin]-dithiol = an alcohol + [thioredoxin]-disulfide + H2O</text>
        <dbReference type="Rhea" id="RHEA:62620"/>
        <dbReference type="Rhea" id="RHEA-COMP:10698"/>
        <dbReference type="Rhea" id="RHEA-COMP:10700"/>
        <dbReference type="ChEBI" id="CHEBI:15377"/>
        <dbReference type="ChEBI" id="CHEBI:29950"/>
        <dbReference type="ChEBI" id="CHEBI:30879"/>
        <dbReference type="ChEBI" id="CHEBI:35924"/>
        <dbReference type="ChEBI" id="CHEBI:50058"/>
        <dbReference type="EC" id="1.11.1.24"/>
    </reaction>
</comment>
<dbReference type="EC" id="1.11.1.24" evidence="3"/>
<dbReference type="PIRSF" id="PIRSF000239">
    <property type="entry name" value="AHPC"/>
    <property type="match status" value="1"/>
</dbReference>
<dbReference type="InterPro" id="IPR000866">
    <property type="entry name" value="AhpC/TSA"/>
</dbReference>
<evidence type="ECO:0000256" key="12">
    <source>
        <dbReference type="ARBA" id="ARBA00049091"/>
    </source>
</evidence>
<dbReference type="InterPro" id="IPR013766">
    <property type="entry name" value="Thioredoxin_domain"/>
</dbReference>
<dbReference type="GO" id="GO:0045454">
    <property type="term" value="P:cell redox homeostasis"/>
    <property type="evidence" value="ECO:0007669"/>
    <property type="project" value="TreeGrafter"/>
</dbReference>
<name>A0A3N0E545_SINP1</name>
<keyword evidence="4" id="KW-0575">Peroxidase</keyword>